<sequence length="92" mass="9277">MPITSGAPSGGGRTRRRFAGPTGPSVTQPKAQTVGRTRSVSGTLTRPKFTPAPPPKADTTGSITAPPVGSTPGIFEPGPVTVTPGPDDEKVK</sequence>
<gene>
    <name evidence="2" type="ORF">LCGC14_2208660</name>
</gene>
<feature type="compositionally biased region" description="Polar residues" evidence="1">
    <location>
        <begin position="24"/>
        <end position="44"/>
    </location>
</feature>
<protein>
    <submittedName>
        <fullName evidence="2">Uncharacterized protein</fullName>
    </submittedName>
</protein>
<feature type="region of interest" description="Disordered" evidence="1">
    <location>
        <begin position="1"/>
        <end position="92"/>
    </location>
</feature>
<organism evidence="2">
    <name type="scientific">marine sediment metagenome</name>
    <dbReference type="NCBI Taxonomy" id="412755"/>
    <lineage>
        <taxon>unclassified sequences</taxon>
        <taxon>metagenomes</taxon>
        <taxon>ecological metagenomes</taxon>
    </lineage>
</organism>
<evidence type="ECO:0000256" key="1">
    <source>
        <dbReference type="SAM" id="MobiDB-lite"/>
    </source>
</evidence>
<feature type="non-terminal residue" evidence="2">
    <location>
        <position position="92"/>
    </location>
</feature>
<dbReference type="EMBL" id="LAZR01029263">
    <property type="protein sequence ID" value="KKL60101.1"/>
    <property type="molecule type" value="Genomic_DNA"/>
</dbReference>
<reference evidence="2" key="1">
    <citation type="journal article" date="2015" name="Nature">
        <title>Complex archaea that bridge the gap between prokaryotes and eukaryotes.</title>
        <authorList>
            <person name="Spang A."/>
            <person name="Saw J.H."/>
            <person name="Jorgensen S.L."/>
            <person name="Zaremba-Niedzwiedzka K."/>
            <person name="Martijn J."/>
            <person name="Lind A.E."/>
            <person name="van Eijk R."/>
            <person name="Schleper C."/>
            <person name="Guy L."/>
            <person name="Ettema T.J."/>
        </authorList>
    </citation>
    <scope>NUCLEOTIDE SEQUENCE</scope>
</reference>
<proteinExistence type="predicted"/>
<dbReference type="AlphaFoldDB" id="A0A0F9E1Y5"/>
<accession>A0A0F9E1Y5</accession>
<comment type="caution">
    <text evidence="2">The sequence shown here is derived from an EMBL/GenBank/DDBJ whole genome shotgun (WGS) entry which is preliminary data.</text>
</comment>
<evidence type="ECO:0000313" key="2">
    <source>
        <dbReference type="EMBL" id="KKL60101.1"/>
    </source>
</evidence>
<name>A0A0F9E1Y5_9ZZZZ</name>